<gene>
    <name evidence="2" type="ORF">KD144_00395</name>
</gene>
<sequence>MLKSRIKGLIELSDYDRYKIREIMDVSENTLSNWCTGKSIPSLEKAFKLSRLLGVTVEDLYHYTDD</sequence>
<dbReference type="CDD" id="cd00093">
    <property type="entry name" value="HTH_XRE"/>
    <property type="match status" value="1"/>
</dbReference>
<protein>
    <submittedName>
        <fullName evidence="2">Helix-turn-helix domain-containing protein</fullName>
    </submittedName>
</protein>
<name>A0A941GAG4_NIACI</name>
<organism evidence="2">
    <name type="scientific">Niallia circulans</name>
    <name type="common">Bacillus circulans</name>
    <dbReference type="NCBI Taxonomy" id="1397"/>
    <lineage>
        <taxon>Bacteria</taxon>
        <taxon>Bacillati</taxon>
        <taxon>Bacillota</taxon>
        <taxon>Bacilli</taxon>
        <taxon>Bacillales</taxon>
        <taxon>Bacillaceae</taxon>
        <taxon>Niallia</taxon>
    </lineage>
</organism>
<dbReference type="InterPro" id="IPR010982">
    <property type="entry name" value="Lambda_DNA-bd_dom_sf"/>
</dbReference>
<feature type="domain" description="HTH cro/C1-type" evidence="1">
    <location>
        <begin position="22"/>
        <end position="60"/>
    </location>
</feature>
<dbReference type="EMBL" id="JAGTPX010000001">
    <property type="protein sequence ID" value="MBR8667983.1"/>
    <property type="molecule type" value="Genomic_DNA"/>
</dbReference>
<dbReference type="PROSITE" id="PS50943">
    <property type="entry name" value="HTH_CROC1"/>
    <property type="match status" value="1"/>
</dbReference>
<dbReference type="SUPFAM" id="SSF47413">
    <property type="entry name" value="lambda repressor-like DNA-binding domains"/>
    <property type="match status" value="1"/>
</dbReference>
<evidence type="ECO:0000259" key="1">
    <source>
        <dbReference type="PROSITE" id="PS50943"/>
    </source>
</evidence>
<comment type="caution">
    <text evidence="2">The sequence shown here is derived from an EMBL/GenBank/DDBJ whole genome shotgun (WGS) entry which is preliminary data.</text>
</comment>
<dbReference type="RefSeq" id="WP_212116612.1">
    <property type="nucleotide sequence ID" value="NZ_JAGTPX020000001.1"/>
</dbReference>
<dbReference type="Gene3D" id="1.10.260.40">
    <property type="entry name" value="lambda repressor-like DNA-binding domains"/>
    <property type="match status" value="1"/>
</dbReference>
<dbReference type="AlphaFoldDB" id="A0A941GAG4"/>
<dbReference type="InterPro" id="IPR001387">
    <property type="entry name" value="Cro/C1-type_HTH"/>
</dbReference>
<dbReference type="SMART" id="SM00530">
    <property type="entry name" value="HTH_XRE"/>
    <property type="match status" value="1"/>
</dbReference>
<proteinExistence type="predicted"/>
<dbReference type="GO" id="GO:0003677">
    <property type="term" value="F:DNA binding"/>
    <property type="evidence" value="ECO:0007669"/>
    <property type="project" value="InterPro"/>
</dbReference>
<reference evidence="2" key="1">
    <citation type="submission" date="2021-04" db="EMBL/GenBank/DDBJ databases">
        <title>Genomic analysis of electroactive and textile dye degrading Bacillus circulans strain: DC10 isolated from constructed wetland-microbial fuel cells treating textile dye wastewaters.</title>
        <authorList>
            <person name="Patel D.U."/>
            <person name="Desai C.R."/>
        </authorList>
    </citation>
    <scope>NUCLEOTIDE SEQUENCE</scope>
    <source>
        <strain evidence="2">DC10</strain>
    </source>
</reference>
<evidence type="ECO:0000313" key="2">
    <source>
        <dbReference type="EMBL" id="MBR8667983.1"/>
    </source>
</evidence>
<accession>A0A941GAG4</accession>
<dbReference type="Pfam" id="PF01381">
    <property type="entry name" value="HTH_3"/>
    <property type="match status" value="1"/>
</dbReference>